<dbReference type="InterPro" id="IPR033452">
    <property type="entry name" value="GH30_C"/>
</dbReference>
<dbReference type="Gene3D" id="3.20.20.300">
    <property type="entry name" value="Glycoside hydrolase, family 3, N-terminal domain"/>
    <property type="match status" value="1"/>
</dbReference>
<feature type="compositionally biased region" description="Low complexity" evidence="3">
    <location>
        <begin position="819"/>
        <end position="831"/>
    </location>
</feature>
<dbReference type="Pfam" id="PF13290">
    <property type="entry name" value="CHB_HEX_C_1"/>
    <property type="match status" value="1"/>
</dbReference>
<dbReference type="Gene3D" id="2.60.120.260">
    <property type="entry name" value="Galactose-binding domain-like"/>
    <property type="match status" value="5"/>
</dbReference>
<dbReference type="PROSITE" id="PS51175">
    <property type="entry name" value="CBM6"/>
    <property type="match status" value="5"/>
</dbReference>
<dbReference type="Pfam" id="PF17189">
    <property type="entry name" value="Glyco_hydro_30C"/>
    <property type="match status" value="1"/>
</dbReference>
<dbReference type="Pfam" id="PF00933">
    <property type="entry name" value="Glyco_hydro_3"/>
    <property type="match status" value="1"/>
</dbReference>
<dbReference type="EC" id="3.2.1.21" evidence="6"/>
<organism evidence="6 7">
    <name type="scientific">Paenibacillus pasadenensis</name>
    <dbReference type="NCBI Taxonomy" id="217090"/>
    <lineage>
        <taxon>Bacteria</taxon>
        <taxon>Bacillati</taxon>
        <taxon>Bacillota</taxon>
        <taxon>Bacilli</taxon>
        <taxon>Bacillales</taxon>
        <taxon>Paenibacillaceae</taxon>
        <taxon>Paenibacillus</taxon>
    </lineage>
</organism>
<evidence type="ECO:0000313" key="7">
    <source>
        <dbReference type="Proteomes" id="UP000234789"/>
    </source>
</evidence>
<dbReference type="SUPFAM" id="SSF49785">
    <property type="entry name" value="Galactose-binding domain-like"/>
    <property type="match status" value="5"/>
</dbReference>
<dbReference type="SUPFAM" id="SSF51445">
    <property type="entry name" value="(Trans)glycosidases"/>
    <property type="match status" value="2"/>
</dbReference>
<dbReference type="PRINTS" id="PR00133">
    <property type="entry name" value="GLHYDRLASE3"/>
</dbReference>
<feature type="region of interest" description="Disordered" evidence="3">
    <location>
        <begin position="1"/>
        <end position="30"/>
    </location>
</feature>
<dbReference type="PANTHER" id="PTHR30620">
    <property type="entry name" value="PERIPLASMIC BETA-GLUCOSIDASE-RELATED"/>
    <property type="match status" value="1"/>
</dbReference>
<dbReference type="GO" id="GO:0009251">
    <property type="term" value="P:glucan catabolic process"/>
    <property type="evidence" value="ECO:0007669"/>
    <property type="project" value="TreeGrafter"/>
</dbReference>
<dbReference type="SMART" id="SM00606">
    <property type="entry name" value="CBD_IV"/>
    <property type="match status" value="3"/>
</dbReference>
<dbReference type="GO" id="GO:0008422">
    <property type="term" value="F:beta-glucosidase activity"/>
    <property type="evidence" value="ECO:0007669"/>
    <property type="project" value="UniProtKB-EC"/>
</dbReference>
<feature type="region of interest" description="Disordered" evidence="3">
    <location>
        <begin position="810"/>
        <end position="831"/>
    </location>
</feature>
<feature type="domain" description="SLH" evidence="5">
    <location>
        <begin position="2164"/>
        <end position="2227"/>
    </location>
</feature>
<proteinExistence type="predicted"/>
<gene>
    <name evidence="6" type="ORF">B8V81_1743</name>
</gene>
<reference evidence="6 7" key="1">
    <citation type="submission" date="2017-05" db="EMBL/GenBank/DDBJ databases">
        <title>Functional genome analysis of Paenibacillus pasadenensis strain R16: insights on endophytic life style and antifungal activity.</title>
        <authorList>
            <person name="Passera A."/>
            <person name="Marcolungo L."/>
            <person name="Casati P."/>
            <person name="Brasca M."/>
            <person name="Quaglino F."/>
            <person name="Delledonne M."/>
        </authorList>
    </citation>
    <scope>NUCLEOTIDE SEQUENCE [LARGE SCALE GENOMIC DNA]</scope>
    <source>
        <strain evidence="6 7">R16</strain>
    </source>
</reference>
<dbReference type="Pfam" id="PF03422">
    <property type="entry name" value="CBM_6"/>
    <property type="match status" value="3"/>
</dbReference>
<dbReference type="InterPro" id="IPR036881">
    <property type="entry name" value="Glyco_hydro_3_C_sf"/>
</dbReference>
<feature type="domain" description="CBM6" evidence="4">
    <location>
        <begin position="1563"/>
        <end position="1680"/>
    </location>
</feature>
<dbReference type="Pfam" id="PF00395">
    <property type="entry name" value="SLH"/>
    <property type="match status" value="3"/>
</dbReference>
<dbReference type="InterPro" id="IPR013780">
    <property type="entry name" value="Glyco_hydro_b"/>
</dbReference>
<dbReference type="Pfam" id="PF01915">
    <property type="entry name" value="Glyco_hydro_3_C"/>
    <property type="match status" value="1"/>
</dbReference>
<dbReference type="InterPro" id="IPR017853">
    <property type="entry name" value="GH"/>
</dbReference>
<accession>A0A2N5NAZ0</accession>
<dbReference type="EMBL" id="NFEZ01000003">
    <property type="protein sequence ID" value="PLT47519.1"/>
    <property type="molecule type" value="Genomic_DNA"/>
</dbReference>
<dbReference type="InterPro" id="IPR008979">
    <property type="entry name" value="Galactose-bd-like_sf"/>
</dbReference>
<dbReference type="PANTHER" id="PTHR30620:SF77">
    <property type="entry name" value="LYSOSOMAL BETA GLUCOSIDASE-LIKE"/>
    <property type="match status" value="1"/>
</dbReference>
<feature type="domain" description="CBM6" evidence="4">
    <location>
        <begin position="1301"/>
        <end position="1420"/>
    </location>
</feature>
<evidence type="ECO:0000256" key="3">
    <source>
        <dbReference type="SAM" id="MobiDB-lite"/>
    </source>
</evidence>
<comment type="caution">
    <text evidence="6">The sequence shown here is derived from an EMBL/GenBank/DDBJ whole genome shotgun (WGS) entry which is preliminary data.</text>
</comment>
<dbReference type="InterPro" id="IPR002772">
    <property type="entry name" value="Glyco_hydro_3_C"/>
</dbReference>
<dbReference type="Gene3D" id="2.60.40.1180">
    <property type="entry name" value="Golgi alpha-mannosidase II"/>
    <property type="match status" value="1"/>
</dbReference>
<evidence type="ECO:0000256" key="1">
    <source>
        <dbReference type="ARBA" id="ARBA00022729"/>
    </source>
</evidence>
<dbReference type="PROSITE" id="PS51272">
    <property type="entry name" value="SLH"/>
    <property type="match status" value="3"/>
</dbReference>
<dbReference type="GO" id="GO:0030246">
    <property type="term" value="F:carbohydrate binding"/>
    <property type="evidence" value="ECO:0007669"/>
    <property type="project" value="InterPro"/>
</dbReference>
<evidence type="ECO:0000259" key="4">
    <source>
        <dbReference type="PROSITE" id="PS51175"/>
    </source>
</evidence>
<dbReference type="InterPro" id="IPR059177">
    <property type="entry name" value="GH29D-like_dom"/>
</dbReference>
<dbReference type="Proteomes" id="UP000234789">
    <property type="component" value="Unassembled WGS sequence"/>
</dbReference>
<keyword evidence="2 6" id="KW-0378">Hydrolase</keyword>
<evidence type="ECO:0000256" key="2">
    <source>
        <dbReference type="ARBA" id="ARBA00022801"/>
    </source>
</evidence>
<dbReference type="CDD" id="cd04080">
    <property type="entry name" value="CBM6_cellulase-like"/>
    <property type="match status" value="3"/>
</dbReference>
<sequence length="2346" mass="247069">MMKPSIPSAQQRGSGGGRARPPEARKGKAKRWLSALTAAALAAGMLPAAASAAPEAGTLPAYYNPALPPEKRAEDLLARMTVEEKVGQMVQAERASVTPEDVRAYHLGSVLSGGGSFPNGKQADSTLENWTELYESYQNGALSTRLGIPLLYGVDAVHGHNNVKGATLFPHNIGLAAAGSEELAERVGEAAAAEIRATGINWTFAPALAVVQDIRWGRTYEGFGDSPELAAKLGAAYIRGLQGEKPEQLAEREHVVATAKHFVGEGYTAGGVNQGNVTAYSEEDIWKLEKPVYEAAVKAGVGTVMASYHSIQGLKMHANERLLQDKLKGELGFKGFVISDYNAIDQITRDSAGNAVSGLKAQVRTAVNAGVDMIMEPDKWKQVYADLKALAEEGAVPMSRIDDAVTRILTVKFRSGVFEQPYGDRDMQQAFGSQASRAVAREAVSRSLVLLKNDPVRGADGIEAPIVSLLPTMKNLLVAGKNANDIGRQSGGWSITWQGSAGAITPGTTILEGLQAAAKAAGATVTFNEHGRGAAGKDAAIVVLGEKPYAEGSGDASSLDLDTEDQATLDNIRAANPDLPIVLVLVSGRPMTVTKQLDQVQGLVAAWLPGTEGAGVADVLLGEREFEGKLPIRWPFELSAYAKPDPGAEEFLFQTGYGLQKNQATPPLPEAPQPETPENPGYVQIEAESFVAQSGIQTEKTQDAGGGDNIGYIDDGDWTEHEVELEGGLYDVEVRYASWGDSSGLRIVDGNKQASATIPLPRIASYQDWGSAAAKDIELPGGPCKQKLRLSFLGGSFNLNWVKLTRTGDAPSPTTVACTEEPGGPGTPIEPEIVQEDAVQSWISRERDPGDIRWYYAPRWQEGDSKLAPQAPLDVVKPNEAAGEVIELDADTAYQSVFGIGSSMEESTVGNLMKMSPEKRHELLVQLFDKEKGAGMSLVRVTIGTADFTGQPFYSYNDLPPGETDPELKKFSIQKDRDLGIISTLQEIRAINPDVKFFGSPWSAPGWMKTTGSMIKGEVLEPYLPVYADYLVKFVQAYGDEGIPIEMLTMQNEPLLEIEYPSTKMSWQQQGRLAALLRAKLDAAGLGEVKILTFDHNPGDTMAYPAQLLRDPAAYAAVDGTAFHDYGGELSEMTRLKELFPEKNVYLTERAVWGTQGADRIAQYFRNWARSYNSWVVMLDSDIRAHQWTGVPDPTPVIQDSADRDHYWLAPETYLMAQFSKFVLPGYERIDSNYGSKDTVTNVAFRSPDGKKIVAVLINQTASDQPVKLLSDGTQISAVVPAKSVATYSWTRPELGRTAPGRFAASSFDRAEGSYSADAATGVVDGLNADPAQGQAAFDYGVNVRKAGRYTLDLSYAGQPADASVTVKAGGATAAYVPVTRDTYGEFAAVRVQLDLPAGEQQLRLEAAGTGYRLRELRLQPAAGEAALPQRVEAEAASSTAHALLLEAPAGASKDAVSLHGGSELNVRVSAPESGLYQLQYRYRTESEANATVSWSVYGGSPIHSDALPASSAWTTASGTIRLSQGAQQLRLTAADGPLALDWVQLGPVLQVKDNPRLIAVPGTASADDYAAMSGFKPGAGGSADGRQLGESDADDWADYRLSVPEAGRYTVTLELQSQNGGIGAFSLKLGESVLATYDVPQIYNNWITVRKTIDLPAGEQTLRLAANVGGFNVGSLAVEPLRPQTAGTDGALQLEAESYFDADRNAIETNRSAGTANVGYTNAGNKLHYGVDVPQAGRYKVTYRYATQQSGVSAALLADGQSVGAVSLPSTGGWGTYREVSGIVALPAGPQQLSVLIQGDGFNLDWLRLVPTDEEPAVQPERAAIAKASLKAGKHAKPQAVTLASGTADAAVYYTLDGSLPSAQSGRRADGPIQVEGMVVIRAVAVKAGMDASFVSAFTYVTGPADPQPSTDPGTSPQPSESPGSSPTPSAGPPATPEPTGGPIATPAPSASPSASPTASPGGSLTSGQPKLDAASGIASVAVSQAELDQAGSAGGKITINVPSAAGATGYTVILPAEALRSGASSLELRLPNGTLLLPAGWLQGAALAGADVRLTLAEAADRSALTAAQQAASAGLPIYRIELDSGGKPVVPAASHPAASVSVPAKLAGQALADSHRIAVRLLDGSRSLPVPSGRYAAGAGAGGGSVKFDVRASGTYAAVLSGAEFRDLTRHAWAQQAIEALAARGIVQGVDEQRFQPGAEVRRADLLLLLVRAFEFSADGEASFRDIPAGAYYEEAARIAKLLGLAQGREEGRFDPLAPVSRQELMTLLARAAELAGEPLEPAALSSLAAFRDSGSVAPYAAASAAALVQAGIVGGDNGALKPQGTASRAETAAMLYRLLERS</sequence>
<dbReference type="InterPro" id="IPR005084">
    <property type="entry name" value="CBM6"/>
</dbReference>
<name>A0A2N5NAZ0_9BACL</name>
<evidence type="ECO:0000259" key="5">
    <source>
        <dbReference type="PROSITE" id="PS51272"/>
    </source>
</evidence>
<dbReference type="InterPro" id="IPR033453">
    <property type="entry name" value="Glyco_hydro_30_TIM-barrel"/>
</dbReference>
<feature type="compositionally biased region" description="Low complexity" evidence="3">
    <location>
        <begin position="1939"/>
        <end position="1965"/>
    </location>
</feature>
<feature type="compositionally biased region" description="Low complexity" evidence="3">
    <location>
        <begin position="1914"/>
        <end position="1930"/>
    </location>
</feature>
<dbReference type="InterPro" id="IPR001764">
    <property type="entry name" value="Glyco_hydro_3_N"/>
</dbReference>
<dbReference type="SUPFAM" id="SSF52279">
    <property type="entry name" value="Beta-D-glucan exohydrolase, C-terminal domain"/>
    <property type="match status" value="1"/>
</dbReference>
<feature type="domain" description="SLH" evidence="5">
    <location>
        <begin position="2291"/>
        <end position="2346"/>
    </location>
</feature>
<dbReference type="Pfam" id="PF02055">
    <property type="entry name" value="Glyco_hydro_30"/>
    <property type="match status" value="1"/>
</dbReference>
<dbReference type="Gene3D" id="3.40.50.1700">
    <property type="entry name" value="Glycoside hydrolase family 3 C-terminal domain"/>
    <property type="match status" value="1"/>
</dbReference>
<keyword evidence="1" id="KW-0732">Signal</keyword>
<feature type="domain" description="CBM6" evidence="4">
    <location>
        <begin position="683"/>
        <end position="805"/>
    </location>
</feature>
<dbReference type="InterPro" id="IPR001119">
    <property type="entry name" value="SLH_dom"/>
</dbReference>
<dbReference type="InterPro" id="IPR006584">
    <property type="entry name" value="Cellulose-bd_IV"/>
</dbReference>
<dbReference type="Gene3D" id="3.20.20.80">
    <property type="entry name" value="Glycosidases"/>
    <property type="match status" value="1"/>
</dbReference>
<keyword evidence="6" id="KW-0326">Glycosidase</keyword>
<feature type="region of interest" description="Disordered" evidence="3">
    <location>
        <begin position="1906"/>
        <end position="1972"/>
    </location>
</feature>
<dbReference type="InterPro" id="IPR036962">
    <property type="entry name" value="Glyco_hydro_3_N_sf"/>
</dbReference>
<feature type="domain" description="CBM6" evidence="4">
    <location>
        <begin position="1430"/>
        <end position="1547"/>
    </location>
</feature>
<keyword evidence="7" id="KW-1185">Reference proteome</keyword>
<protein>
    <submittedName>
        <fullName evidence="6">Periplasmic beta-glucosidase</fullName>
        <ecNumber evidence="6">3.2.1.21</ecNumber>
    </submittedName>
</protein>
<feature type="domain" description="CBM6" evidence="4">
    <location>
        <begin position="1693"/>
        <end position="1811"/>
    </location>
</feature>
<evidence type="ECO:0000313" key="6">
    <source>
        <dbReference type="EMBL" id="PLT47519.1"/>
    </source>
</evidence>
<dbReference type="InterPro" id="IPR051915">
    <property type="entry name" value="Cellulose_Degrad_GH3"/>
</dbReference>
<feature type="domain" description="SLH" evidence="5">
    <location>
        <begin position="2228"/>
        <end position="2286"/>
    </location>
</feature>